<keyword evidence="2" id="KW-1185">Reference proteome</keyword>
<feature type="non-terminal residue" evidence="1">
    <location>
        <position position="1"/>
    </location>
</feature>
<dbReference type="AlphaFoldDB" id="J7SAW8"/>
<organism evidence="1 2">
    <name type="scientific">Huiozyma naganishii (strain ATCC MYA-139 / BCRC 22969 / CBS 8797 / KCTC 17520 / NBRC 10181 / NCYC 3082 / Yp74L-3)</name>
    <name type="common">Yeast</name>
    <name type="synonym">Kazachstania naganishii</name>
    <dbReference type="NCBI Taxonomy" id="1071383"/>
    <lineage>
        <taxon>Eukaryota</taxon>
        <taxon>Fungi</taxon>
        <taxon>Dikarya</taxon>
        <taxon>Ascomycota</taxon>
        <taxon>Saccharomycotina</taxon>
        <taxon>Saccharomycetes</taxon>
        <taxon>Saccharomycetales</taxon>
        <taxon>Saccharomycetaceae</taxon>
        <taxon>Huiozyma</taxon>
    </lineage>
</organism>
<gene>
    <name evidence="1" type="primary">KNAG0K01643</name>
    <name evidence="1" type="ordered locus">KNAG_0K01643</name>
</gene>
<sequence length="86" mass="10309">TDPVEREKLAVHCQVYNDKVAKHFHQHLDNLEKLQKDYKDAVICFSRLIGQKAGLYRRMYEPDCRSHLKVKLKEEVAWIHCLYVRL</sequence>
<reference evidence="1 2" key="1">
    <citation type="journal article" date="2011" name="Proc. Natl. Acad. Sci. U.S.A.">
        <title>Evolutionary erosion of yeast sex chromosomes by mating-type switching accidents.</title>
        <authorList>
            <person name="Gordon J.L."/>
            <person name="Armisen D."/>
            <person name="Proux-Wera E."/>
            <person name="Oheigeartaigh S.S."/>
            <person name="Byrne K.P."/>
            <person name="Wolfe K.H."/>
        </authorList>
    </citation>
    <scope>NUCLEOTIDE SEQUENCE [LARGE SCALE GENOMIC DNA]</scope>
    <source>
        <strain evidence="2">ATCC MYA-139 / BCRC 22969 / CBS 8797 / CCRC 22969 / KCTC 17520 / NBRC 10181 / NCYC 3082</strain>
    </source>
</reference>
<dbReference type="HOGENOM" id="CLU_2503880_0_0_1"/>
<dbReference type="KEGG" id="kng:KNAG_0K01643"/>
<evidence type="ECO:0000313" key="2">
    <source>
        <dbReference type="Proteomes" id="UP000006310"/>
    </source>
</evidence>
<dbReference type="RefSeq" id="XP_022466771.1">
    <property type="nucleotide sequence ID" value="XM_022610479.1"/>
</dbReference>
<protein>
    <submittedName>
        <fullName evidence="1">Uncharacterized protein</fullName>
    </submittedName>
</protein>
<accession>J7SAW8</accession>
<dbReference type="Proteomes" id="UP000006310">
    <property type="component" value="Chromosome 11"/>
</dbReference>
<proteinExistence type="predicted"/>
<reference evidence="2" key="2">
    <citation type="submission" date="2012-08" db="EMBL/GenBank/DDBJ databases">
        <title>Genome sequence of Kazachstania naganishii.</title>
        <authorList>
            <person name="Gordon J.L."/>
            <person name="Armisen D."/>
            <person name="Proux-Wera E."/>
            <person name="OhEigeartaigh S.S."/>
            <person name="Byrne K.P."/>
            <person name="Wolfe K.H."/>
        </authorList>
    </citation>
    <scope>NUCLEOTIDE SEQUENCE [LARGE SCALE GENOMIC DNA]</scope>
    <source>
        <strain evidence="2">ATCC MYA-139 / BCRC 22969 / CBS 8797 / CCRC 22969 / KCTC 17520 / NBRC 10181 / NCYC 3082</strain>
    </source>
</reference>
<evidence type="ECO:0000313" key="1">
    <source>
        <dbReference type="EMBL" id="CCK72526.1"/>
    </source>
</evidence>
<name>J7SAW8_HUIN7</name>
<dbReference type="EMBL" id="HE978324">
    <property type="protein sequence ID" value="CCK72526.1"/>
    <property type="molecule type" value="Genomic_DNA"/>
</dbReference>
<dbReference type="GeneID" id="34528293"/>